<keyword evidence="6" id="KW-1185">Reference proteome</keyword>
<evidence type="ECO:0000313" key="5">
    <source>
        <dbReference type="EMBL" id="GAA3709507.1"/>
    </source>
</evidence>
<name>A0ABP7DV39_9ACTN</name>
<gene>
    <name evidence="5" type="ORF">GCM10022204_29750</name>
</gene>
<dbReference type="InterPro" id="IPR001789">
    <property type="entry name" value="Sig_transdc_resp-reg_receiver"/>
</dbReference>
<evidence type="ECO:0000256" key="1">
    <source>
        <dbReference type="ARBA" id="ARBA00022553"/>
    </source>
</evidence>
<dbReference type="Pfam" id="PF00072">
    <property type="entry name" value="Response_reg"/>
    <property type="match status" value="1"/>
</dbReference>
<evidence type="ECO:0000313" key="6">
    <source>
        <dbReference type="Proteomes" id="UP001500051"/>
    </source>
</evidence>
<dbReference type="EMBL" id="BAAAYX010000013">
    <property type="protein sequence ID" value="GAA3709507.1"/>
    <property type="molecule type" value="Genomic_DNA"/>
</dbReference>
<evidence type="ECO:0000256" key="3">
    <source>
        <dbReference type="PROSITE-ProRule" id="PRU00169"/>
    </source>
</evidence>
<sequence length="141" mass="15108">MMSTAAGSAGGAAHPARRPVLLVEDNPLNQMVAEGMLRLLGETSRCVSNGLEAVEELSATPYAIVLMDVQMPELDGYQATRRIRAELPAEQQPYIIALTANAMAEDAERCRAAGMDDYVAKPLTKDALRAALERAARAPRA</sequence>
<dbReference type="Gene3D" id="3.40.50.2300">
    <property type="match status" value="1"/>
</dbReference>
<dbReference type="PROSITE" id="PS50110">
    <property type="entry name" value="RESPONSE_REGULATORY"/>
    <property type="match status" value="1"/>
</dbReference>
<dbReference type="PANTHER" id="PTHR45339:SF1">
    <property type="entry name" value="HYBRID SIGNAL TRANSDUCTION HISTIDINE KINASE J"/>
    <property type="match status" value="1"/>
</dbReference>
<evidence type="ECO:0000256" key="2">
    <source>
        <dbReference type="ARBA" id="ARBA00023012"/>
    </source>
</evidence>
<proteinExistence type="predicted"/>
<protein>
    <recommendedName>
        <fullName evidence="4">Response regulatory domain-containing protein</fullName>
    </recommendedName>
</protein>
<comment type="caution">
    <text evidence="5">The sequence shown here is derived from an EMBL/GenBank/DDBJ whole genome shotgun (WGS) entry which is preliminary data.</text>
</comment>
<dbReference type="SUPFAM" id="SSF52172">
    <property type="entry name" value="CheY-like"/>
    <property type="match status" value="1"/>
</dbReference>
<evidence type="ECO:0000259" key="4">
    <source>
        <dbReference type="PROSITE" id="PS50110"/>
    </source>
</evidence>
<dbReference type="PANTHER" id="PTHR45339">
    <property type="entry name" value="HYBRID SIGNAL TRANSDUCTION HISTIDINE KINASE J"/>
    <property type="match status" value="1"/>
</dbReference>
<dbReference type="InterPro" id="IPR011006">
    <property type="entry name" value="CheY-like_superfamily"/>
</dbReference>
<dbReference type="Proteomes" id="UP001500051">
    <property type="component" value="Unassembled WGS sequence"/>
</dbReference>
<keyword evidence="1 3" id="KW-0597">Phosphoprotein</keyword>
<organism evidence="5 6">
    <name type="scientific">Microlunatus aurantiacus</name>
    <dbReference type="NCBI Taxonomy" id="446786"/>
    <lineage>
        <taxon>Bacteria</taxon>
        <taxon>Bacillati</taxon>
        <taxon>Actinomycetota</taxon>
        <taxon>Actinomycetes</taxon>
        <taxon>Propionibacteriales</taxon>
        <taxon>Propionibacteriaceae</taxon>
        <taxon>Microlunatus</taxon>
    </lineage>
</organism>
<reference evidence="6" key="1">
    <citation type="journal article" date="2019" name="Int. J. Syst. Evol. Microbiol.">
        <title>The Global Catalogue of Microorganisms (GCM) 10K type strain sequencing project: providing services to taxonomists for standard genome sequencing and annotation.</title>
        <authorList>
            <consortium name="The Broad Institute Genomics Platform"/>
            <consortium name="The Broad Institute Genome Sequencing Center for Infectious Disease"/>
            <person name="Wu L."/>
            <person name="Ma J."/>
        </authorList>
    </citation>
    <scope>NUCLEOTIDE SEQUENCE [LARGE SCALE GENOMIC DNA]</scope>
    <source>
        <strain evidence="6">JCM 16548</strain>
    </source>
</reference>
<accession>A0ABP7DV39</accession>
<feature type="modified residue" description="4-aspartylphosphate" evidence="3">
    <location>
        <position position="68"/>
    </location>
</feature>
<keyword evidence="2" id="KW-0902">Two-component regulatory system</keyword>
<feature type="domain" description="Response regulatory" evidence="4">
    <location>
        <begin position="19"/>
        <end position="136"/>
    </location>
</feature>
<dbReference type="CDD" id="cd17546">
    <property type="entry name" value="REC_hyHK_CKI1_RcsC-like"/>
    <property type="match status" value="1"/>
</dbReference>
<dbReference type="SMART" id="SM00448">
    <property type="entry name" value="REC"/>
    <property type="match status" value="1"/>
</dbReference>